<feature type="domain" description="RNA 2-O ribose methyltransferase substrate binding" evidence="4">
    <location>
        <begin position="27"/>
        <end position="92"/>
    </location>
</feature>
<dbReference type="KEGG" id="wfu:AXE80_00925"/>
<dbReference type="GO" id="GO:0006396">
    <property type="term" value="P:RNA processing"/>
    <property type="evidence" value="ECO:0007669"/>
    <property type="project" value="InterPro"/>
</dbReference>
<gene>
    <name evidence="5" type="ORF">AXE80_00925</name>
</gene>
<dbReference type="RefSeq" id="WP_068824047.1">
    <property type="nucleotide sequence ID" value="NZ_CP014224.1"/>
</dbReference>
<evidence type="ECO:0000256" key="2">
    <source>
        <dbReference type="ARBA" id="ARBA00022603"/>
    </source>
</evidence>
<evidence type="ECO:0000313" key="5">
    <source>
        <dbReference type="EMBL" id="ANW94943.1"/>
    </source>
</evidence>
<keyword evidence="2 5" id="KW-0489">Methyltransferase</keyword>
<dbReference type="InterPro" id="IPR029028">
    <property type="entry name" value="Alpha/beta_knot_MTases"/>
</dbReference>
<keyword evidence="6" id="KW-1185">Reference proteome</keyword>
<organism evidence="5 6">
    <name type="scientific">Wenyingzhuangia fucanilytica</name>
    <dbReference type="NCBI Taxonomy" id="1790137"/>
    <lineage>
        <taxon>Bacteria</taxon>
        <taxon>Pseudomonadati</taxon>
        <taxon>Bacteroidota</taxon>
        <taxon>Flavobacteriia</taxon>
        <taxon>Flavobacteriales</taxon>
        <taxon>Flavobacteriaceae</taxon>
        <taxon>Wenyingzhuangia</taxon>
    </lineage>
</organism>
<dbReference type="GO" id="GO:0032259">
    <property type="term" value="P:methylation"/>
    <property type="evidence" value="ECO:0007669"/>
    <property type="project" value="UniProtKB-KW"/>
</dbReference>
<name>A0A1B1Y2E8_9FLAO</name>
<sequence length="247" mass="27692">MPISKNQIKLITSLQQKKYRIKEGLFVAEGIKVVNEFLNSDIELQMLFCTDEASAEYEQYHCQLVSEQELKKVSVLKSPNKVLALFKIPEEIQQGDNGLKVILDTINDPGNLGTIIRLCDWFGVKELICSKETVDCYNTKVVQSTMGSLTRVAVTYVDLIPYIKETKQPVFVTDMEGENVYTATLPENGIIIMGNEANGVSEEIKKIVKQKLTIPRFGELQATESLNVATATAILLNEFRRAIGKLK</sequence>
<dbReference type="InterPro" id="IPR001537">
    <property type="entry name" value="SpoU_MeTrfase"/>
</dbReference>
<accession>A0A1B1Y2E8</accession>
<evidence type="ECO:0000256" key="3">
    <source>
        <dbReference type="ARBA" id="ARBA00022679"/>
    </source>
</evidence>
<dbReference type="GO" id="GO:0005737">
    <property type="term" value="C:cytoplasm"/>
    <property type="evidence" value="ECO:0007669"/>
    <property type="project" value="UniProtKB-ARBA"/>
</dbReference>
<evidence type="ECO:0000259" key="4">
    <source>
        <dbReference type="SMART" id="SM00967"/>
    </source>
</evidence>
<dbReference type="InterPro" id="IPR029064">
    <property type="entry name" value="Ribosomal_eL30-like_sf"/>
</dbReference>
<dbReference type="InterPro" id="IPR013123">
    <property type="entry name" value="SpoU_subst-bd"/>
</dbReference>
<dbReference type="STRING" id="1790137.AXE80_00925"/>
<dbReference type="InterPro" id="IPR051259">
    <property type="entry name" value="rRNA_Methyltransferase"/>
</dbReference>
<dbReference type="SUPFAM" id="SSF75217">
    <property type="entry name" value="alpha/beta knot"/>
    <property type="match status" value="1"/>
</dbReference>
<dbReference type="SMART" id="SM00967">
    <property type="entry name" value="SpoU_sub_bind"/>
    <property type="match status" value="1"/>
</dbReference>
<dbReference type="PANTHER" id="PTHR43191">
    <property type="entry name" value="RRNA METHYLTRANSFERASE 3"/>
    <property type="match status" value="1"/>
</dbReference>
<dbReference type="Pfam" id="PF00588">
    <property type="entry name" value="SpoU_methylase"/>
    <property type="match status" value="1"/>
</dbReference>
<dbReference type="CDD" id="cd18109">
    <property type="entry name" value="SpoU-like_RNA-MTase"/>
    <property type="match status" value="1"/>
</dbReference>
<dbReference type="EMBL" id="CP014224">
    <property type="protein sequence ID" value="ANW94943.1"/>
    <property type="molecule type" value="Genomic_DNA"/>
</dbReference>
<proteinExistence type="inferred from homology"/>
<dbReference type="InterPro" id="IPR029026">
    <property type="entry name" value="tRNA_m1G_MTases_N"/>
</dbReference>
<protein>
    <submittedName>
        <fullName evidence="5">RNA methyltransferase</fullName>
    </submittedName>
</protein>
<keyword evidence="3 5" id="KW-0808">Transferase</keyword>
<dbReference type="GO" id="GO:0008173">
    <property type="term" value="F:RNA methyltransferase activity"/>
    <property type="evidence" value="ECO:0007669"/>
    <property type="project" value="InterPro"/>
</dbReference>
<dbReference type="GO" id="GO:0003723">
    <property type="term" value="F:RNA binding"/>
    <property type="evidence" value="ECO:0007669"/>
    <property type="project" value="InterPro"/>
</dbReference>
<dbReference type="OrthoDB" id="9785673at2"/>
<comment type="similarity">
    <text evidence="1">Belongs to the class IV-like SAM-binding methyltransferase superfamily. RNA methyltransferase TrmH family.</text>
</comment>
<dbReference type="AlphaFoldDB" id="A0A1B1Y2E8"/>
<dbReference type="SUPFAM" id="SSF55315">
    <property type="entry name" value="L30e-like"/>
    <property type="match status" value="1"/>
</dbReference>
<dbReference type="Proteomes" id="UP000092967">
    <property type="component" value="Chromosome"/>
</dbReference>
<dbReference type="Pfam" id="PF22435">
    <property type="entry name" value="MRM3-like_sub_bind"/>
    <property type="match status" value="1"/>
</dbReference>
<dbReference type="InterPro" id="IPR053888">
    <property type="entry name" value="MRM3-like_sub_bind"/>
</dbReference>
<dbReference type="Gene3D" id="3.30.1330.30">
    <property type="match status" value="1"/>
</dbReference>
<dbReference type="PANTHER" id="PTHR43191:SF2">
    <property type="entry name" value="RRNA METHYLTRANSFERASE 3, MITOCHONDRIAL"/>
    <property type="match status" value="1"/>
</dbReference>
<evidence type="ECO:0000256" key="1">
    <source>
        <dbReference type="ARBA" id="ARBA00007228"/>
    </source>
</evidence>
<dbReference type="Gene3D" id="3.40.1280.10">
    <property type="match status" value="1"/>
</dbReference>
<reference evidence="5 6" key="1">
    <citation type="submission" date="2016-02" db="EMBL/GenBank/DDBJ databases">
        <authorList>
            <person name="Wen L."/>
            <person name="He K."/>
            <person name="Yang H."/>
        </authorList>
    </citation>
    <scope>NUCLEOTIDE SEQUENCE [LARGE SCALE GENOMIC DNA]</scope>
    <source>
        <strain evidence="5 6">CZ1127</strain>
    </source>
</reference>
<evidence type="ECO:0000313" key="6">
    <source>
        <dbReference type="Proteomes" id="UP000092967"/>
    </source>
</evidence>